<gene>
    <name evidence="8" type="ORF">HOLleu_40093</name>
</gene>
<keyword evidence="9" id="KW-1185">Reference proteome</keyword>
<keyword evidence="5 6" id="KW-0472">Membrane</keyword>
<evidence type="ECO:0000256" key="5">
    <source>
        <dbReference type="ARBA" id="ARBA00023136"/>
    </source>
</evidence>
<feature type="transmembrane region" description="Helical" evidence="6">
    <location>
        <begin position="37"/>
        <end position="58"/>
    </location>
</feature>
<evidence type="ECO:0000256" key="2">
    <source>
        <dbReference type="ARBA" id="ARBA00006665"/>
    </source>
</evidence>
<comment type="similarity">
    <text evidence="2">Belongs to the TDE1 family.</text>
</comment>
<evidence type="ECO:0000313" key="8">
    <source>
        <dbReference type="EMBL" id="KAJ8020489.1"/>
    </source>
</evidence>
<feature type="signal peptide" evidence="7">
    <location>
        <begin position="1"/>
        <end position="19"/>
    </location>
</feature>
<feature type="transmembrane region" description="Helical" evidence="6">
    <location>
        <begin position="278"/>
        <end position="296"/>
    </location>
</feature>
<dbReference type="OrthoDB" id="5963193at2759"/>
<feature type="transmembrane region" description="Helical" evidence="6">
    <location>
        <begin position="137"/>
        <end position="159"/>
    </location>
</feature>
<keyword evidence="3 6" id="KW-0812">Transmembrane</keyword>
<reference evidence="8" key="1">
    <citation type="submission" date="2021-10" db="EMBL/GenBank/DDBJ databases">
        <title>Tropical sea cucumber genome reveals ecological adaptation and Cuvierian tubules defense mechanism.</title>
        <authorList>
            <person name="Chen T."/>
        </authorList>
    </citation>
    <scope>NUCLEOTIDE SEQUENCE</scope>
    <source>
        <strain evidence="8">Nanhai2018</strain>
        <tissue evidence="8">Muscle</tissue>
    </source>
</reference>
<feature type="transmembrane region" description="Helical" evidence="6">
    <location>
        <begin position="245"/>
        <end position="266"/>
    </location>
</feature>
<dbReference type="GO" id="GO:0016020">
    <property type="term" value="C:membrane"/>
    <property type="evidence" value="ECO:0007669"/>
    <property type="project" value="UniProtKB-SubCell"/>
</dbReference>
<keyword evidence="4 6" id="KW-1133">Transmembrane helix</keyword>
<dbReference type="Proteomes" id="UP001152320">
    <property type="component" value="Chromosome 22"/>
</dbReference>
<keyword evidence="7" id="KW-0732">Signal</keyword>
<sequence length="473" mass="51682">MCIGCGLASLACCVTSTACSCCCAACPSCKNSTSTRIMYGILLVVGAIVCILMVTPAVQDGLAKIPFLCANDTQLISTLRDVFSLPPNAATQGVCSLVVGYKAVYRVCFGMTCFFVLLSLIMVCVRSSKDPRSGIQNGFWFFKVLILTAIIVASFWIPYGTFEEVWRYFGIIGSFLFILIQLILIIDFAHSWNESWKAKMDDSESKGWFCALMTVTVFMFLIAITGTVLYYVFYVGHGTDSGCGLHKFFISFNLIACVGITVLSILPFIQEVVPHSGILQPSVISVYTTYLVWSAMSSNPDQDCNPGLAQIVHLNATTAEPLGVSGEDWVGMFVLLFCVVYASIRTATTSNVGKLTGNGDDKADYGSGEKVLLDDDAKDVEKASGGDEDQKVWDDEEDGVSYSYSFFHFMLALASCYVMMTLTNWFNPHFTDKSALLAGTGAMWVKISSSWACLGLFVWTLVAPLILKNRDFS</sequence>
<dbReference type="InterPro" id="IPR005016">
    <property type="entry name" value="TDE1/TMS"/>
</dbReference>
<dbReference type="PANTHER" id="PTHR10383:SF9">
    <property type="entry name" value="SERINE INCORPORATOR, ISOFORM F"/>
    <property type="match status" value="1"/>
</dbReference>
<comment type="subcellular location">
    <subcellularLocation>
        <location evidence="1">Membrane</location>
        <topology evidence="1">Multi-pass membrane protein</topology>
    </subcellularLocation>
</comment>
<feature type="transmembrane region" description="Helical" evidence="6">
    <location>
        <begin position="329"/>
        <end position="347"/>
    </location>
</feature>
<feature type="transmembrane region" description="Helical" evidence="6">
    <location>
        <begin position="103"/>
        <end position="125"/>
    </location>
</feature>
<evidence type="ECO:0000256" key="4">
    <source>
        <dbReference type="ARBA" id="ARBA00022989"/>
    </source>
</evidence>
<name>A0A9Q0YHA3_HOLLE</name>
<feature type="transmembrane region" description="Helical" evidence="6">
    <location>
        <begin position="207"/>
        <end position="233"/>
    </location>
</feature>
<evidence type="ECO:0000256" key="6">
    <source>
        <dbReference type="SAM" id="Phobius"/>
    </source>
</evidence>
<proteinExistence type="inferred from homology"/>
<dbReference type="Pfam" id="PF03348">
    <property type="entry name" value="Serinc"/>
    <property type="match status" value="1"/>
</dbReference>
<evidence type="ECO:0000256" key="1">
    <source>
        <dbReference type="ARBA" id="ARBA00004141"/>
    </source>
</evidence>
<evidence type="ECO:0000256" key="3">
    <source>
        <dbReference type="ARBA" id="ARBA00022692"/>
    </source>
</evidence>
<feature type="chain" id="PRO_5040308441" evidence="7">
    <location>
        <begin position="20"/>
        <end position="473"/>
    </location>
</feature>
<feature type="transmembrane region" description="Helical" evidence="6">
    <location>
        <begin position="447"/>
        <end position="467"/>
    </location>
</feature>
<evidence type="ECO:0000256" key="7">
    <source>
        <dbReference type="SAM" id="SignalP"/>
    </source>
</evidence>
<dbReference type="EMBL" id="JAIZAY010000022">
    <property type="protein sequence ID" value="KAJ8020489.1"/>
    <property type="molecule type" value="Genomic_DNA"/>
</dbReference>
<dbReference type="AlphaFoldDB" id="A0A9Q0YHA3"/>
<feature type="transmembrane region" description="Helical" evidence="6">
    <location>
        <begin position="165"/>
        <end position="186"/>
    </location>
</feature>
<accession>A0A9Q0YHA3</accession>
<dbReference type="PANTHER" id="PTHR10383">
    <property type="entry name" value="SERINE INCORPORATOR"/>
    <property type="match status" value="1"/>
</dbReference>
<evidence type="ECO:0000313" key="9">
    <source>
        <dbReference type="Proteomes" id="UP001152320"/>
    </source>
</evidence>
<organism evidence="8 9">
    <name type="scientific">Holothuria leucospilota</name>
    <name type="common">Black long sea cucumber</name>
    <name type="synonym">Mertensiothuria leucospilota</name>
    <dbReference type="NCBI Taxonomy" id="206669"/>
    <lineage>
        <taxon>Eukaryota</taxon>
        <taxon>Metazoa</taxon>
        <taxon>Echinodermata</taxon>
        <taxon>Eleutherozoa</taxon>
        <taxon>Echinozoa</taxon>
        <taxon>Holothuroidea</taxon>
        <taxon>Aspidochirotacea</taxon>
        <taxon>Aspidochirotida</taxon>
        <taxon>Holothuriidae</taxon>
        <taxon>Holothuria</taxon>
    </lineage>
</organism>
<feature type="transmembrane region" description="Helical" evidence="6">
    <location>
        <begin position="406"/>
        <end position="427"/>
    </location>
</feature>
<comment type="caution">
    <text evidence="8">The sequence shown here is derived from an EMBL/GenBank/DDBJ whole genome shotgun (WGS) entry which is preliminary data.</text>
</comment>
<protein>
    <submittedName>
        <fullName evidence="8">Serine incorporator</fullName>
    </submittedName>
</protein>